<evidence type="ECO:0000256" key="4">
    <source>
        <dbReference type="ARBA" id="ARBA00022475"/>
    </source>
</evidence>
<name>A0A1M5YG98_9BACT</name>
<dbReference type="Pfam" id="PF08352">
    <property type="entry name" value="oligo_HPY"/>
    <property type="match status" value="1"/>
</dbReference>
<dbReference type="STRING" id="1121409.SAMN02745124_03987"/>
<sequence>MSEILLQIQDLSVEFSGYRGIAKVLDRVSLSLRAGEIFGVVGETGCGKSVMAKSVLRLIPEPPGRITSGRILLRGEDILQADNRRLRTIRGNLVSMIFQEPMSSLNPVFTVGNQMREVLQLHRPLDRHAAETTCIDLLRRVQLPDAASILAKYPHELSGGMRQRVMIAMALSCDPDLLIADEPTTALDVTVQGQVLAILTRLTKEQGVTVLFITHDMGVVAQTCNRVAVMYAGHVVEVAEVTSLFAAPRHPYTKGLMACIPTIDEDRETLASIAGTVPELIAPPPGCRFIARCPHAKAVCNERPGLFSVGPDHFVACHLYRSDRRQEEST</sequence>
<proteinExistence type="inferred from homology"/>
<dbReference type="AlphaFoldDB" id="A0A1M5YG98"/>
<keyword evidence="8" id="KW-1278">Translocase</keyword>
<feature type="domain" description="ABC transporter" evidence="10">
    <location>
        <begin position="6"/>
        <end position="257"/>
    </location>
</feature>
<dbReference type="InterPro" id="IPR003593">
    <property type="entry name" value="AAA+_ATPase"/>
</dbReference>
<evidence type="ECO:0000256" key="1">
    <source>
        <dbReference type="ARBA" id="ARBA00004417"/>
    </source>
</evidence>
<comment type="similarity">
    <text evidence="2">Belongs to the ABC transporter superfamily.</text>
</comment>
<dbReference type="InterPro" id="IPR027417">
    <property type="entry name" value="P-loop_NTPase"/>
</dbReference>
<evidence type="ECO:0000256" key="3">
    <source>
        <dbReference type="ARBA" id="ARBA00022448"/>
    </source>
</evidence>
<keyword evidence="5" id="KW-0997">Cell inner membrane</keyword>
<dbReference type="SMART" id="SM00382">
    <property type="entry name" value="AAA"/>
    <property type="match status" value="1"/>
</dbReference>
<dbReference type="CDD" id="cd03257">
    <property type="entry name" value="ABC_NikE_OppD_transporters"/>
    <property type="match status" value="1"/>
</dbReference>
<dbReference type="EMBL" id="FQXS01000036">
    <property type="protein sequence ID" value="SHI10929.1"/>
    <property type="molecule type" value="Genomic_DNA"/>
</dbReference>
<dbReference type="SUPFAM" id="SSF52540">
    <property type="entry name" value="P-loop containing nucleoside triphosphate hydrolases"/>
    <property type="match status" value="1"/>
</dbReference>
<evidence type="ECO:0000256" key="7">
    <source>
        <dbReference type="ARBA" id="ARBA00022840"/>
    </source>
</evidence>
<dbReference type="GO" id="GO:0005886">
    <property type="term" value="C:plasma membrane"/>
    <property type="evidence" value="ECO:0007669"/>
    <property type="project" value="UniProtKB-SubCell"/>
</dbReference>
<gene>
    <name evidence="11" type="ORF">SAMN02745124_03987</name>
</gene>
<dbReference type="PANTHER" id="PTHR43297">
    <property type="entry name" value="OLIGOPEPTIDE TRANSPORT ATP-BINDING PROTEIN APPD"/>
    <property type="match status" value="1"/>
</dbReference>
<keyword evidence="12" id="KW-1185">Reference proteome</keyword>
<dbReference type="GO" id="GO:0016887">
    <property type="term" value="F:ATP hydrolysis activity"/>
    <property type="evidence" value="ECO:0007669"/>
    <property type="project" value="InterPro"/>
</dbReference>
<evidence type="ECO:0000313" key="12">
    <source>
        <dbReference type="Proteomes" id="UP000184139"/>
    </source>
</evidence>
<dbReference type="PANTHER" id="PTHR43297:SF14">
    <property type="entry name" value="ATPASE AAA-TYPE CORE DOMAIN-CONTAINING PROTEIN"/>
    <property type="match status" value="1"/>
</dbReference>
<keyword evidence="9" id="KW-0472">Membrane</keyword>
<evidence type="ECO:0000313" key="11">
    <source>
        <dbReference type="EMBL" id="SHI10929.1"/>
    </source>
</evidence>
<reference evidence="11 12" key="1">
    <citation type="submission" date="2016-11" db="EMBL/GenBank/DDBJ databases">
        <authorList>
            <person name="Jaros S."/>
            <person name="Januszkiewicz K."/>
            <person name="Wedrychowicz H."/>
        </authorList>
    </citation>
    <scope>NUCLEOTIDE SEQUENCE [LARGE SCALE GENOMIC DNA]</scope>
    <source>
        <strain evidence="11 12">DSM 9705</strain>
    </source>
</reference>
<protein>
    <submittedName>
        <fullName evidence="11">Peptide/nickel transport system ATP-binding protein</fullName>
    </submittedName>
</protein>
<dbReference type="InterPro" id="IPR017871">
    <property type="entry name" value="ABC_transporter-like_CS"/>
</dbReference>
<evidence type="ECO:0000256" key="8">
    <source>
        <dbReference type="ARBA" id="ARBA00022967"/>
    </source>
</evidence>
<dbReference type="Proteomes" id="UP000184139">
    <property type="component" value="Unassembled WGS sequence"/>
</dbReference>
<dbReference type="InterPro" id="IPR050388">
    <property type="entry name" value="ABC_Ni/Peptide_Import"/>
</dbReference>
<evidence type="ECO:0000259" key="10">
    <source>
        <dbReference type="PROSITE" id="PS50893"/>
    </source>
</evidence>
<evidence type="ECO:0000256" key="2">
    <source>
        <dbReference type="ARBA" id="ARBA00005417"/>
    </source>
</evidence>
<keyword evidence="7 11" id="KW-0067">ATP-binding</keyword>
<dbReference type="GO" id="GO:0015833">
    <property type="term" value="P:peptide transport"/>
    <property type="evidence" value="ECO:0007669"/>
    <property type="project" value="InterPro"/>
</dbReference>
<keyword evidence="3" id="KW-0813">Transport</keyword>
<dbReference type="Pfam" id="PF00005">
    <property type="entry name" value="ABC_tran"/>
    <property type="match status" value="1"/>
</dbReference>
<dbReference type="NCBIfam" id="TIGR01727">
    <property type="entry name" value="oligo_HPY"/>
    <property type="match status" value="1"/>
</dbReference>
<dbReference type="InterPro" id="IPR013563">
    <property type="entry name" value="Oligopep_ABC_C"/>
</dbReference>
<dbReference type="PROSITE" id="PS50893">
    <property type="entry name" value="ABC_TRANSPORTER_2"/>
    <property type="match status" value="1"/>
</dbReference>
<dbReference type="RefSeq" id="WP_208609842.1">
    <property type="nucleotide sequence ID" value="NZ_FQXS01000036.1"/>
</dbReference>
<dbReference type="InterPro" id="IPR003439">
    <property type="entry name" value="ABC_transporter-like_ATP-bd"/>
</dbReference>
<evidence type="ECO:0000256" key="9">
    <source>
        <dbReference type="ARBA" id="ARBA00023136"/>
    </source>
</evidence>
<comment type="subcellular location">
    <subcellularLocation>
        <location evidence="1">Cell inner membrane</location>
        <topology evidence="1">Peripheral membrane protein</topology>
    </subcellularLocation>
</comment>
<dbReference type="PROSITE" id="PS00211">
    <property type="entry name" value="ABC_TRANSPORTER_1"/>
    <property type="match status" value="1"/>
</dbReference>
<evidence type="ECO:0000256" key="5">
    <source>
        <dbReference type="ARBA" id="ARBA00022519"/>
    </source>
</evidence>
<dbReference type="GO" id="GO:0005524">
    <property type="term" value="F:ATP binding"/>
    <property type="evidence" value="ECO:0007669"/>
    <property type="project" value="UniProtKB-KW"/>
</dbReference>
<keyword evidence="6" id="KW-0547">Nucleotide-binding</keyword>
<dbReference type="Gene3D" id="3.40.50.300">
    <property type="entry name" value="P-loop containing nucleotide triphosphate hydrolases"/>
    <property type="match status" value="1"/>
</dbReference>
<accession>A0A1M5YG98</accession>
<keyword evidence="4" id="KW-1003">Cell membrane</keyword>
<evidence type="ECO:0000256" key="6">
    <source>
        <dbReference type="ARBA" id="ARBA00022741"/>
    </source>
</evidence>
<dbReference type="FunFam" id="3.40.50.300:FF:000016">
    <property type="entry name" value="Oligopeptide ABC transporter ATP-binding component"/>
    <property type="match status" value="1"/>
</dbReference>
<organism evidence="11 12">
    <name type="scientific">Desulfofustis glycolicus DSM 9705</name>
    <dbReference type="NCBI Taxonomy" id="1121409"/>
    <lineage>
        <taxon>Bacteria</taxon>
        <taxon>Pseudomonadati</taxon>
        <taxon>Thermodesulfobacteriota</taxon>
        <taxon>Desulfobulbia</taxon>
        <taxon>Desulfobulbales</taxon>
        <taxon>Desulfocapsaceae</taxon>
        <taxon>Desulfofustis</taxon>
    </lineage>
</organism>